<accession>A0A5C8I704</accession>
<dbReference type="InterPro" id="IPR036188">
    <property type="entry name" value="FAD/NAD-bd_sf"/>
</dbReference>
<evidence type="ECO:0000313" key="7">
    <source>
        <dbReference type="Proteomes" id="UP000321034"/>
    </source>
</evidence>
<dbReference type="Pfam" id="PF00355">
    <property type="entry name" value="Rieske"/>
    <property type="match status" value="1"/>
</dbReference>
<dbReference type="PANTHER" id="PTHR13847:SF274">
    <property type="entry name" value="RIESKE 2FE-2S IRON-SULFUR PROTEIN YHFW-RELATED"/>
    <property type="match status" value="1"/>
</dbReference>
<dbReference type="GO" id="GO:0051537">
    <property type="term" value="F:2 iron, 2 sulfur cluster binding"/>
    <property type="evidence" value="ECO:0007669"/>
    <property type="project" value="UniProtKB-KW"/>
</dbReference>
<evidence type="ECO:0000256" key="1">
    <source>
        <dbReference type="ARBA" id="ARBA00022714"/>
    </source>
</evidence>
<protein>
    <submittedName>
        <fullName evidence="6">FAD-dependent oxidoreductase</fullName>
    </submittedName>
</protein>
<comment type="caution">
    <text evidence="6">The sequence shown here is derived from an EMBL/GenBank/DDBJ whole genome shotgun (WGS) entry which is preliminary data.</text>
</comment>
<dbReference type="Gene3D" id="3.50.50.60">
    <property type="entry name" value="FAD/NAD(P)-binding domain"/>
    <property type="match status" value="1"/>
</dbReference>
<dbReference type="AlphaFoldDB" id="A0A5C8I704"/>
<evidence type="ECO:0000256" key="4">
    <source>
        <dbReference type="ARBA" id="ARBA00023014"/>
    </source>
</evidence>
<dbReference type="GO" id="GO:0004497">
    <property type="term" value="F:monooxygenase activity"/>
    <property type="evidence" value="ECO:0007669"/>
    <property type="project" value="UniProtKB-ARBA"/>
</dbReference>
<dbReference type="Proteomes" id="UP000321034">
    <property type="component" value="Unassembled WGS sequence"/>
</dbReference>
<proteinExistence type="predicted"/>
<dbReference type="GO" id="GO:0005737">
    <property type="term" value="C:cytoplasm"/>
    <property type="evidence" value="ECO:0007669"/>
    <property type="project" value="TreeGrafter"/>
</dbReference>
<dbReference type="PANTHER" id="PTHR13847">
    <property type="entry name" value="SARCOSINE DEHYDROGENASE-RELATED"/>
    <property type="match status" value="1"/>
</dbReference>
<feature type="domain" description="Rieske" evidence="5">
    <location>
        <begin position="421"/>
        <end position="512"/>
    </location>
</feature>
<dbReference type="PROSITE" id="PS51296">
    <property type="entry name" value="RIESKE"/>
    <property type="match status" value="1"/>
</dbReference>
<keyword evidence="2" id="KW-0479">Metal-binding</keyword>
<evidence type="ECO:0000259" key="5">
    <source>
        <dbReference type="PROSITE" id="PS51296"/>
    </source>
</evidence>
<keyword evidence="4" id="KW-0411">Iron-sulfur</keyword>
<evidence type="ECO:0000256" key="2">
    <source>
        <dbReference type="ARBA" id="ARBA00022723"/>
    </source>
</evidence>
<evidence type="ECO:0000313" key="6">
    <source>
        <dbReference type="EMBL" id="TXK13703.1"/>
    </source>
</evidence>
<dbReference type="RefSeq" id="WP_147894347.1">
    <property type="nucleotide sequence ID" value="NZ_BAAANR010000001.1"/>
</dbReference>
<dbReference type="OrthoDB" id="9767869at2"/>
<dbReference type="Gene3D" id="3.30.9.10">
    <property type="entry name" value="D-Amino Acid Oxidase, subunit A, domain 2"/>
    <property type="match status" value="1"/>
</dbReference>
<sequence>MTSLWKHGLEPATGTTFDAGASHDVVVVGAGITGLSTALMLVRSGFDVAVVERGDVAELATGSNTGKVSLLQGTTLSELRRHHPARLVRAYAEANRRGAEWVADTASELGVPSTRRTAYTYAQDAGGVSAVEDEHAAATEAGVETRVVGVDEMAQVPFPIARAIALDDQLALDPARFARALAAAFVAEGGRLHTRTPVRRVSVVGTPTVHTDAGDLSAHRVVLATATPIMDRGLYFAKTSGLRSSCVSFALDGDAFDGMYLSTDDPTRSIRVVRQGDGPVDAPQLIVGGAGHPVGREDSALALVEELVAWARRHLPVAEETHRWSAQDYRSHNLVPFVGTLPRSLGRVSFATGYAKWGLTNGPAAAMRLVSELRGEKLRDRPHWMTVIGTRMTVPADLAQGAVENASVAREAVRGWVDAESTAVPVPRPGDGEGIVAQRSGKPVGIATTGGVTRAVDAVCPHLGGVLSWNDLECTWDCPLHASRFAPDGTRIEGPAVADLRRLDDGARPTSV</sequence>
<keyword evidence="7" id="KW-1185">Reference proteome</keyword>
<dbReference type="GO" id="GO:0016705">
    <property type="term" value="F:oxidoreductase activity, acting on paired donors, with incorporation or reduction of molecular oxygen"/>
    <property type="evidence" value="ECO:0007669"/>
    <property type="project" value="UniProtKB-ARBA"/>
</dbReference>
<keyword evidence="3" id="KW-0408">Iron</keyword>
<organism evidence="6 7">
    <name type="scientific">Microbacterium hatanonis</name>
    <dbReference type="NCBI Taxonomy" id="404366"/>
    <lineage>
        <taxon>Bacteria</taxon>
        <taxon>Bacillati</taxon>
        <taxon>Actinomycetota</taxon>
        <taxon>Actinomycetes</taxon>
        <taxon>Micrococcales</taxon>
        <taxon>Microbacteriaceae</taxon>
        <taxon>Microbacterium</taxon>
    </lineage>
</organism>
<dbReference type="InterPro" id="IPR017941">
    <property type="entry name" value="Rieske_2Fe-2S"/>
</dbReference>
<dbReference type="InterPro" id="IPR006076">
    <property type="entry name" value="FAD-dep_OxRdtase"/>
</dbReference>
<reference evidence="6 7" key="1">
    <citation type="submission" date="2019-08" db="EMBL/GenBank/DDBJ databases">
        <authorList>
            <person name="Dong K."/>
        </authorList>
    </citation>
    <scope>NUCLEOTIDE SEQUENCE [LARGE SCALE GENOMIC DNA]</scope>
    <source>
        <strain evidence="6 7">JCM14558</strain>
    </source>
</reference>
<dbReference type="Gene3D" id="2.102.10.10">
    <property type="entry name" value="Rieske [2Fe-2S] iron-sulphur domain"/>
    <property type="match status" value="1"/>
</dbReference>
<gene>
    <name evidence="6" type="ORF">FVP77_10115</name>
</gene>
<name>A0A5C8I704_9MICO</name>
<dbReference type="EMBL" id="VRSV01000001">
    <property type="protein sequence ID" value="TXK13703.1"/>
    <property type="molecule type" value="Genomic_DNA"/>
</dbReference>
<evidence type="ECO:0000256" key="3">
    <source>
        <dbReference type="ARBA" id="ARBA00023004"/>
    </source>
</evidence>
<dbReference type="SUPFAM" id="SSF51905">
    <property type="entry name" value="FAD/NAD(P)-binding domain"/>
    <property type="match status" value="1"/>
</dbReference>
<dbReference type="InterPro" id="IPR036922">
    <property type="entry name" value="Rieske_2Fe-2S_sf"/>
</dbReference>
<dbReference type="Pfam" id="PF01266">
    <property type="entry name" value="DAO"/>
    <property type="match status" value="1"/>
</dbReference>
<dbReference type="GO" id="GO:0046872">
    <property type="term" value="F:metal ion binding"/>
    <property type="evidence" value="ECO:0007669"/>
    <property type="project" value="UniProtKB-KW"/>
</dbReference>
<keyword evidence="1" id="KW-0001">2Fe-2S</keyword>
<dbReference type="SUPFAM" id="SSF50022">
    <property type="entry name" value="ISP domain"/>
    <property type="match status" value="1"/>
</dbReference>